<comment type="similarity">
    <text evidence="1 5">Belongs to the transferase hexapeptide repeat family.</text>
</comment>
<keyword evidence="8" id="KW-1185">Reference proteome</keyword>
<name>A0A061AIN9_9MOLU</name>
<feature type="domain" description="Maltose/galactoside acetyltransferase" evidence="6">
    <location>
        <begin position="4"/>
        <end position="58"/>
    </location>
</feature>
<evidence type="ECO:0000313" key="7">
    <source>
        <dbReference type="EMBL" id="CDR31501.1"/>
    </source>
</evidence>
<dbReference type="PANTHER" id="PTHR43017">
    <property type="entry name" value="GALACTOSIDE O-ACETYLTRANSFERASE"/>
    <property type="match status" value="1"/>
</dbReference>
<dbReference type="PROSITE" id="PS00101">
    <property type="entry name" value="HEXAPEP_TRANSFERASES"/>
    <property type="match status" value="1"/>
</dbReference>
<dbReference type="InterPro" id="IPR011004">
    <property type="entry name" value="Trimer_LpxA-like_sf"/>
</dbReference>
<dbReference type="Proteomes" id="UP000032434">
    <property type="component" value="Chromosome 1"/>
</dbReference>
<dbReference type="Pfam" id="PF00132">
    <property type="entry name" value="Hexapep"/>
    <property type="match status" value="1"/>
</dbReference>
<evidence type="ECO:0000256" key="3">
    <source>
        <dbReference type="ARBA" id="ARBA00022737"/>
    </source>
</evidence>
<proteinExistence type="inferred from homology"/>
<dbReference type="FunFam" id="2.160.10.10:FF:000025">
    <property type="entry name" value="Hexapeptide-repeat containing-acetyltransferase"/>
    <property type="match status" value="1"/>
</dbReference>
<dbReference type="SMART" id="SM01266">
    <property type="entry name" value="Mac"/>
    <property type="match status" value="1"/>
</dbReference>
<evidence type="ECO:0000259" key="6">
    <source>
        <dbReference type="SMART" id="SM01266"/>
    </source>
</evidence>
<dbReference type="InterPro" id="IPR001451">
    <property type="entry name" value="Hexapep"/>
</dbReference>
<dbReference type="SUPFAM" id="SSF51161">
    <property type="entry name" value="Trimeric LpxA-like enzymes"/>
    <property type="match status" value="1"/>
</dbReference>
<dbReference type="HOGENOM" id="CLU_051638_3_0_14"/>
<dbReference type="EC" id="2.3.1.-" evidence="5"/>
<keyword evidence="3" id="KW-0677">Repeat</keyword>
<dbReference type="InterPro" id="IPR018357">
    <property type="entry name" value="Hexapep_transf_CS"/>
</dbReference>
<evidence type="ECO:0000256" key="4">
    <source>
        <dbReference type="ARBA" id="ARBA00023315"/>
    </source>
</evidence>
<evidence type="ECO:0000256" key="1">
    <source>
        <dbReference type="ARBA" id="ARBA00007274"/>
    </source>
</evidence>
<dbReference type="FunCoup" id="A0A061AIN9">
    <property type="interactions" value="61"/>
</dbReference>
<dbReference type="Pfam" id="PF12464">
    <property type="entry name" value="Mac"/>
    <property type="match status" value="1"/>
</dbReference>
<evidence type="ECO:0000256" key="5">
    <source>
        <dbReference type="RuleBase" id="RU367021"/>
    </source>
</evidence>
<dbReference type="GO" id="GO:0008870">
    <property type="term" value="F:galactoside O-acetyltransferase activity"/>
    <property type="evidence" value="ECO:0007669"/>
    <property type="project" value="TreeGrafter"/>
</dbReference>
<keyword evidence="4 5" id="KW-0012">Acyltransferase</keyword>
<dbReference type="STRING" id="35623.Aocu_14280"/>
<dbReference type="PATRIC" id="fig|35623.3.peg.1429"/>
<dbReference type="CDD" id="cd03357">
    <property type="entry name" value="LbH_MAT_GAT"/>
    <property type="match status" value="1"/>
</dbReference>
<dbReference type="InterPro" id="IPR024688">
    <property type="entry name" value="Mac_dom"/>
</dbReference>
<dbReference type="EMBL" id="LK028559">
    <property type="protein sequence ID" value="CDR31501.1"/>
    <property type="molecule type" value="Genomic_DNA"/>
</dbReference>
<evidence type="ECO:0000313" key="8">
    <source>
        <dbReference type="Proteomes" id="UP000032434"/>
    </source>
</evidence>
<dbReference type="RefSeq" id="WP_045749908.1">
    <property type="nucleotide sequence ID" value="NZ_FUZK01000004.1"/>
</dbReference>
<dbReference type="OrthoDB" id="9801697at2"/>
<protein>
    <recommendedName>
        <fullName evidence="5">Acetyltransferase</fullName>
        <ecNumber evidence="5">2.3.1.-</ecNumber>
    </recommendedName>
</protein>
<evidence type="ECO:0000256" key="2">
    <source>
        <dbReference type="ARBA" id="ARBA00022679"/>
    </source>
</evidence>
<organism evidence="7 8">
    <name type="scientific">Acholeplasma oculi</name>
    <dbReference type="NCBI Taxonomy" id="35623"/>
    <lineage>
        <taxon>Bacteria</taxon>
        <taxon>Bacillati</taxon>
        <taxon>Mycoplasmatota</taxon>
        <taxon>Mollicutes</taxon>
        <taxon>Acholeplasmatales</taxon>
        <taxon>Acholeplasmataceae</taxon>
        <taxon>Acholeplasma</taxon>
    </lineage>
</organism>
<dbReference type="InParanoid" id="A0A061AIN9"/>
<keyword evidence="2 5" id="KW-0808">Transferase</keyword>
<accession>A0A061AIN9</accession>
<dbReference type="Gene3D" id="2.160.10.10">
    <property type="entry name" value="Hexapeptide repeat proteins"/>
    <property type="match status" value="1"/>
</dbReference>
<dbReference type="InterPro" id="IPR039369">
    <property type="entry name" value="LacA-like"/>
</dbReference>
<sequence>MTELKRMLSGKLYMANDEKLKSIRKQMLEKLHVYNHLDYLEDQKRDVLIKEILGGHQDTLKITPPVYFDYGKNTYVGKDFYANADCIFLDVNKIIIKDRVMLGPRVSLLTATHPIDAGVRATQLEYGLPIVIEDDCWIGGMVVVNPGVTIGARSIIGSGSVVTKDIPSDVIAVGNPCRVLRKITEADKIYWEAQKLAYENNI</sequence>
<reference evidence="8" key="1">
    <citation type="submission" date="2014-05" db="EMBL/GenBank/DDBJ databases">
        <authorList>
            <person name="Kube M."/>
        </authorList>
    </citation>
    <scope>NUCLEOTIDE SEQUENCE [LARGE SCALE GENOMIC DNA]</scope>
</reference>
<dbReference type="AlphaFoldDB" id="A0A061AIN9"/>
<gene>
    <name evidence="7" type="primary">lacA</name>
    <name evidence="7" type="ORF">Aocu_14280</name>
</gene>
<dbReference type="KEGG" id="aoc:Aocu_14280"/>
<dbReference type="PANTHER" id="PTHR43017:SF1">
    <property type="entry name" value="ACETYLTRANSFERASE YJL218W-RELATED"/>
    <property type="match status" value="1"/>
</dbReference>